<keyword evidence="3" id="KW-1185">Reference proteome</keyword>
<protein>
    <submittedName>
        <fullName evidence="2">Uncharacterized protein</fullName>
    </submittedName>
</protein>
<sequence length="82" mass="8921">MNFACTNASFYGAGVTKEVMFQAVQDYLQGANDQSMDIRLSLPVTIVHVLSSSTHQFMVCAFLGAALNNSPPIPNDPKISIW</sequence>
<dbReference type="EMBL" id="VCGU01000003">
    <property type="protein sequence ID" value="TRY77787.1"/>
    <property type="molecule type" value="Genomic_DNA"/>
</dbReference>
<dbReference type="Gene3D" id="3.20.80.10">
    <property type="entry name" value="Regulatory factor, effector binding domain"/>
    <property type="match status" value="1"/>
</dbReference>
<organism evidence="2 3">
    <name type="scientific">Tigriopus californicus</name>
    <name type="common">Marine copepod</name>
    <dbReference type="NCBI Taxonomy" id="6832"/>
    <lineage>
        <taxon>Eukaryota</taxon>
        <taxon>Metazoa</taxon>
        <taxon>Ecdysozoa</taxon>
        <taxon>Arthropoda</taxon>
        <taxon>Crustacea</taxon>
        <taxon>Multicrustacea</taxon>
        <taxon>Hexanauplia</taxon>
        <taxon>Copepoda</taxon>
        <taxon>Harpacticoida</taxon>
        <taxon>Harpacticidae</taxon>
        <taxon>Tigriopus</taxon>
    </lineage>
</organism>
<dbReference type="SUPFAM" id="SSF55136">
    <property type="entry name" value="Probable bacterial effector-binding domain"/>
    <property type="match status" value="1"/>
</dbReference>
<accession>A0A553PJB3</accession>
<dbReference type="Proteomes" id="UP000318571">
    <property type="component" value="Chromosome 11"/>
</dbReference>
<evidence type="ECO:0000313" key="3">
    <source>
        <dbReference type="Proteomes" id="UP000318571"/>
    </source>
</evidence>
<gene>
    <name evidence="2" type="ORF">TCAL_16678</name>
</gene>
<evidence type="ECO:0000256" key="1">
    <source>
        <dbReference type="ARBA" id="ARBA00009817"/>
    </source>
</evidence>
<dbReference type="InterPro" id="IPR011256">
    <property type="entry name" value="Reg_factor_effector_dom_sf"/>
</dbReference>
<dbReference type="AlphaFoldDB" id="A0A553PJB3"/>
<dbReference type="Pfam" id="PF04832">
    <property type="entry name" value="SOUL"/>
    <property type="match status" value="1"/>
</dbReference>
<comment type="similarity">
    <text evidence="1">Belongs to the HEBP family.</text>
</comment>
<evidence type="ECO:0000313" key="2">
    <source>
        <dbReference type="EMBL" id="TRY77787.1"/>
    </source>
</evidence>
<reference evidence="2 3" key="1">
    <citation type="journal article" date="2018" name="Nat. Ecol. Evol.">
        <title>Genomic signatures of mitonuclear coevolution across populations of Tigriopus californicus.</title>
        <authorList>
            <person name="Barreto F.S."/>
            <person name="Watson E.T."/>
            <person name="Lima T.G."/>
            <person name="Willett C.S."/>
            <person name="Edmands S."/>
            <person name="Li W."/>
            <person name="Burton R.S."/>
        </authorList>
    </citation>
    <scope>NUCLEOTIDE SEQUENCE [LARGE SCALE GENOMIC DNA]</scope>
    <source>
        <strain evidence="2 3">San Diego</strain>
    </source>
</reference>
<proteinExistence type="inferred from homology"/>
<comment type="caution">
    <text evidence="2">The sequence shown here is derived from an EMBL/GenBank/DDBJ whole genome shotgun (WGS) entry which is preliminary data.</text>
</comment>
<name>A0A553PJB3_TIGCA</name>
<dbReference type="InterPro" id="IPR006917">
    <property type="entry name" value="SOUL_heme-bd"/>
</dbReference>